<reference evidence="2" key="1">
    <citation type="submission" date="2014-07" db="EMBL/GenBank/DDBJ databases">
        <authorList>
            <person name="Martin A.A"/>
            <person name="De Silva N."/>
        </authorList>
    </citation>
    <scope>NUCLEOTIDE SEQUENCE</scope>
</reference>
<reference evidence="3" key="2">
    <citation type="submission" date="2015-08" db="UniProtKB">
        <authorList>
            <consortium name="WormBaseParasite"/>
        </authorList>
    </citation>
    <scope>IDENTIFICATION</scope>
</reference>
<protein>
    <submittedName>
        <fullName evidence="3">Uncharacterized protein</fullName>
    </submittedName>
</protein>
<keyword evidence="2" id="KW-1185">Reference proteome</keyword>
<evidence type="ECO:0000256" key="1">
    <source>
        <dbReference type="SAM" id="MobiDB-lite"/>
    </source>
</evidence>
<organism evidence="2 3">
    <name type="scientific">Strongyloides venezuelensis</name>
    <name type="common">Threadworm</name>
    <dbReference type="NCBI Taxonomy" id="75913"/>
    <lineage>
        <taxon>Eukaryota</taxon>
        <taxon>Metazoa</taxon>
        <taxon>Ecdysozoa</taxon>
        <taxon>Nematoda</taxon>
        <taxon>Chromadorea</taxon>
        <taxon>Rhabditida</taxon>
        <taxon>Tylenchina</taxon>
        <taxon>Panagrolaimomorpha</taxon>
        <taxon>Strongyloidoidea</taxon>
        <taxon>Strongyloididae</taxon>
        <taxon>Strongyloides</taxon>
    </lineage>
</organism>
<dbReference type="WBParaSite" id="SVE_2017800.1">
    <property type="protein sequence ID" value="SVE_2017800.1"/>
    <property type="gene ID" value="SVE_2017800"/>
</dbReference>
<sequence>MQREKVIKMHTRGQFLKKRLIIALKTIKFFPSDITRLSLKNEFLTLRITIVFTIASLSSPFPTFNNPSSLKMKDPINNPRSTAPTEAGRVQWIEQQKQLSRNPALTNEEKRTLMLNQADELKKMLDFFGIEDKGG</sequence>
<name>A0A0K0G602_STRVS</name>
<evidence type="ECO:0000313" key="3">
    <source>
        <dbReference type="WBParaSite" id="SVE_2017800.1"/>
    </source>
</evidence>
<proteinExistence type="predicted"/>
<dbReference type="AlphaFoldDB" id="A0A0K0G602"/>
<accession>A0A0K0G602</accession>
<feature type="region of interest" description="Disordered" evidence="1">
    <location>
        <begin position="67"/>
        <end position="87"/>
    </location>
</feature>
<evidence type="ECO:0000313" key="2">
    <source>
        <dbReference type="Proteomes" id="UP000035680"/>
    </source>
</evidence>
<dbReference type="Proteomes" id="UP000035680">
    <property type="component" value="Unassembled WGS sequence"/>
</dbReference>